<dbReference type="RefSeq" id="WP_135247596.1">
    <property type="nucleotide sequence ID" value="NZ_SMLK01000001.1"/>
</dbReference>
<evidence type="ECO:0000313" key="3">
    <source>
        <dbReference type="Proteomes" id="UP000297839"/>
    </source>
</evidence>
<name>A0A4Z0CC55_9BURK</name>
<feature type="transmembrane region" description="Helical" evidence="1">
    <location>
        <begin position="6"/>
        <end position="30"/>
    </location>
</feature>
<feature type="transmembrane region" description="Helical" evidence="1">
    <location>
        <begin position="118"/>
        <end position="136"/>
    </location>
</feature>
<gene>
    <name evidence="2" type="ORF">EZ216_00385</name>
</gene>
<reference evidence="2 3" key="1">
    <citation type="submission" date="2019-03" db="EMBL/GenBank/DDBJ databases">
        <title>Ramlibacter sp. 18x22-1, whole genome shotgun sequence.</title>
        <authorList>
            <person name="Zhang X."/>
            <person name="Feng G."/>
            <person name="Zhu H."/>
        </authorList>
    </citation>
    <scope>NUCLEOTIDE SEQUENCE [LARGE SCALE GENOMIC DNA]</scope>
    <source>
        <strain evidence="2 3">18x22-1</strain>
    </source>
</reference>
<dbReference type="Proteomes" id="UP000297839">
    <property type="component" value="Unassembled WGS sequence"/>
</dbReference>
<evidence type="ECO:0000313" key="2">
    <source>
        <dbReference type="EMBL" id="TFZ07659.1"/>
    </source>
</evidence>
<dbReference type="OrthoDB" id="8820893at2"/>
<dbReference type="AlphaFoldDB" id="A0A4Z0CC55"/>
<keyword evidence="1" id="KW-0812">Transmembrane</keyword>
<evidence type="ECO:0008006" key="4">
    <source>
        <dbReference type="Google" id="ProtNLM"/>
    </source>
</evidence>
<protein>
    <recommendedName>
        <fullName evidence="4">DUF4149 domain-containing protein</fullName>
    </recommendedName>
</protein>
<proteinExistence type="predicted"/>
<dbReference type="EMBL" id="SMLK01000001">
    <property type="protein sequence ID" value="TFZ07659.1"/>
    <property type="molecule type" value="Genomic_DNA"/>
</dbReference>
<accession>A0A4Z0CC55</accession>
<organism evidence="2 3">
    <name type="scientific">Ramlibacter humi</name>
    <dbReference type="NCBI Taxonomy" id="2530451"/>
    <lineage>
        <taxon>Bacteria</taxon>
        <taxon>Pseudomonadati</taxon>
        <taxon>Pseudomonadota</taxon>
        <taxon>Betaproteobacteria</taxon>
        <taxon>Burkholderiales</taxon>
        <taxon>Comamonadaceae</taxon>
        <taxon>Ramlibacter</taxon>
    </lineage>
</organism>
<feature type="transmembrane region" description="Helical" evidence="1">
    <location>
        <begin position="42"/>
        <end position="61"/>
    </location>
</feature>
<evidence type="ECO:0000256" key="1">
    <source>
        <dbReference type="SAM" id="Phobius"/>
    </source>
</evidence>
<comment type="caution">
    <text evidence="2">The sequence shown here is derived from an EMBL/GenBank/DDBJ whole genome shotgun (WGS) entry which is preliminary data.</text>
</comment>
<sequence length="145" mass="15805">MSSAIYGAFFFTVALLVTTAYFIMGGLPLLVLKHDVPLDARFIRGFFNVYYVAAFWAGLGASASYGLWGRPVFAAGTAAIAAAAFLLRRHLLPAMHRLGLRIEANDEGAIRRFRRMHVAALLINLALLVLLVWGVIQLSQALAAK</sequence>
<feature type="transmembrane region" description="Helical" evidence="1">
    <location>
        <begin position="67"/>
        <end position="87"/>
    </location>
</feature>
<keyword evidence="3" id="KW-1185">Reference proteome</keyword>
<keyword evidence="1" id="KW-1133">Transmembrane helix</keyword>
<keyword evidence="1" id="KW-0472">Membrane</keyword>